<organism evidence="1 2">
    <name type="scientific">Panagrolaimus sp. PS1159</name>
    <dbReference type="NCBI Taxonomy" id="55785"/>
    <lineage>
        <taxon>Eukaryota</taxon>
        <taxon>Metazoa</taxon>
        <taxon>Ecdysozoa</taxon>
        <taxon>Nematoda</taxon>
        <taxon>Chromadorea</taxon>
        <taxon>Rhabditida</taxon>
        <taxon>Tylenchina</taxon>
        <taxon>Panagrolaimomorpha</taxon>
        <taxon>Panagrolaimoidea</taxon>
        <taxon>Panagrolaimidae</taxon>
        <taxon>Panagrolaimus</taxon>
    </lineage>
</organism>
<evidence type="ECO:0000313" key="1">
    <source>
        <dbReference type="Proteomes" id="UP000887580"/>
    </source>
</evidence>
<name>A0AC35G5C1_9BILA</name>
<dbReference type="WBParaSite" id="PS1159_v2.g24236.t1">
    <property type="protein sequence ID" value="PS1159_v2.g24236.t1"/>
    <property type="gene ID" value="PS1159_v2.g24236"/>
</dbReference>
<sequence length="409" mass="46587">MLKLLNMSSPFIRKLSTTVTNNGNGKLPTILDLREAMFKHVSTFADIEFDPNKSHPPSASRTSCIIPLKSEPDFQIRYLNASGHPRARFGLLLEDLDTFAVWLAFRHNQELGKEMGKPAHHPMLIVTASVDKIEMKNKVIRHDLDIIMSGNITWVGKSSLEATMRLQQKYSENDLRDVLTAKFVMVSQDPKTWKSVRNTPLLLETEEDKENFQRGELAKNIRIARESNSLLRTLPTNEEKGILHQLFLKTIKEGSHTFQRHLPPNHIWMQDAKLKNSIICFPVKQNLYGKIFGGFLMRFAFETAFANVAIISKSRPHILEVDNIMFKNPVEVGSLLLLNSRVCYSTGNLMQTSVDCSVFDIKTGDAKITNTFQFTFEADEDGQVPIVIPRTYEDGILYLDGRRHAENRV</sequence>
<proteinExistence type="predicted"/>
<reference evidence="2" key="1">
    <citation type="submission" date="2022-11" db="UniProtKB">
        <authorList>
            <consortium name="WormBaseParasite"/>
        </authorList>
    </citation>
    <scope>IDENTIFICATION</scope>
</reference>
<evidence type="ECO:0000313" key="2">
    <source>
        <dbReference type="WBParaSite" id="PS1159_v2.g24236.t1"/>
    </source>
</evidence>
<protein>
    <submittedName>
        <fullName evidence="2">HotDog ACOT-type domain-containing protein</fullName>
    </submittedName>
</protein>
<dbReference type="Proteomes" id="UP000887580">
    <property type="component" value="Unplaced"/>
</dbReference>
<accession>A0AC35G5C1</accession>